<proteinExistence type="predicted"/>
<accession>A0A9P1IJL5</accession>
<name>A0A9P1IJL5_9PELO</name>
<keyword evidence="4" id="KW-1185">Reference proteome</keyword>
<feature type="signal peptide" evidence="2">
    <location>
        <begin position="1"/>
        <end position="15"/>
    </location>
</feature>
<evidence type="ECO:0000256" key="2">
    <source>
        <dbReference type="SAM" id="SignalP"/>
    </source>
</evidence>
<evidence type="ECO:0000256" key="1">
    <source>
        <dbReference type="SAM" id="MobiDB-lite"/>
    </source>
</evidence>
<dbReference type="AlphaFoldDB" id="A0A9P1IJL5"/>
<protein>
    <submittedName>
        <fullName evidence="3">Uncharacterized protein</fullName>
    </submittedName>
</protein>
<comment type="caution">
    <text evidence="3">The sequence shown here is derived from an EMBL/GenBank/DDBJ whole genome shotgun (WGS) entry which is preliminary data.</text>
</comment>
<feature type="compositionally biased region" description="Basic and acidic residues" evidence="1">
    <location>
        <begin position="159"/>
        <end position="170"/>
    </location>
</feature>
<reference evidence="3" key="1">
    <citation type="submission" date="2022-11" db="EMBL/GenBank/DDBJ databases">
        <authorList>
            <person name="Kikuchi T."/>
        </authorList>
    </citation>
    <scope>NUCLEOTIDE SEQUENCE</scope>
    <source>
        <strain evidence="3">PS1010</strain>
    </source>
</reference>
<keyword evidence="2" id="KW-0732">Signal</keyword>
<dbReference type="EMBL" id="CANHGI010000003">
    <property type="protein sequence ID" value="CAI5444432.1"/>
    <property type="molecule type" value="Genomic_DNA"/>
</dbReference>
<evidence type="ECO:0000313" key="4">
    <source>
        <dbReference type="Proteomes" id="UP001152747"/>
    </source>
</evidence>
<organism evidence="3 4">
    <name type="scientific">Caenorhabditis angaria</name>
    <dbReference type="NCBI Taxonomy" id="860376"/>
    <lineage>
        <taxon>Eukaryota</taxon>
        <taxon>Metazoa</taxon>
        <taxon>Ecdysozoa</taxon>
        <taxon>Nematoda</taxon>
        <taxon>Chromadorea</taxon>
        <taxon>Rhabditida</taxon>
        <taxon>Rhabditina</taxon>
        <taxon>Rhabditomorpha</taxon>
        <taxon>Rhabditoidea</taxon>
        <taxon>Rhabditidae</taxon>
        <taxon>Peloderinae</taxon>
        <taxon>Caenorhabditis</taxon>
    </lineage>
</organism>
<sequence>MINLSIFLIIPVVFSSPIQHLTDSSTTTEPSIFQEIEKPRTICYRFLHSLLNAAKSNDYSIFNVNFQGNIYVNNELDYTLSKEEFFQSFLYIPQSNSTIEDSFPPLNTTFGVYGSSQKYGQQKSDQAKIGPGGIGPCKKKSDQAKIGPGEIGPGGIEPGNKKSDQVKSDQAKIGPGKIGPGKIGPGGIGPGNKKSDQAKIGPGKIGPGGIGPGNKKSDQAKIGPVFLGAY</sequence>
<dbReference type="Proteomes" id="UP001152747">
    <property type="component" value="Unassembled WGS sequence"/>
</dbReference>
<feature type="compositionally biased region" description="Gly residues" evidence="1">
    <location>
        <begin position="176"/>
        <end position="190"/>
    </location>
</feature>
<feature type="chain" id="PRO_5040213306" evidence="2">
    <location>
        <begin position="16"/>
        <end position="230"/>
    </location>
</feature>
<feature type="region of interest" description="Disordered" evidence="1">
    <location>
        <begin position="121"/>
        <end position="230"/>
    </location>
</feature>
<gene>
    <name evidence="3" type="ORF">CAMP_LOCUS7069</name>
</gene>
<evidence type="ECO:0000313" key="3">
    <source>
        <dbReference type="EMBL" id="CAI5444432.1"/>
    </source>
</evidence>
<feature type="compositionally biased region" description="Gly residues" evidence="1">
    <location>
        <begin position="203"/>
        <end position="212"/>
    </location>
</feature>